<gene>
    <name evidence="1" type="ORF">MNEG_2382</name>
</gene>
<organism evidence="1 2">
    <name type="scientific">Monoraphidium neglectum</name>
    <dbReference type="NCBI Taxonomy" id="145388"/>
    <lineage>
        <taxon>Eukaryota</taxon>
        <taxon>Viridiplantae</taxon>
        <taxon>Chlorophyta</taxon>
        <taxon>core chlorophytes</taxon>
        <taxon>Chlorophyceae</taxon>
        <taxon>CS clade</taxon>
        <taxon>Sphaeropleales</taxon>
        <taxon>Selenastraceae</taxon>
        <taxon>Monoraphidium</taxon>
    </lineage>
</organism>
<keyword evidence="2" id="KW-1185">Reference proteome</keyword>
<dbReference type="RefSeq" id="XP_013904594.1">
    <property type="nucleotide sequence ID" value="XM_014049140.1"/>
</dbReference>
<dbReference type="AlphaFoldDB" id="A0A0D2MSS1"/>
<dbReference type="KEGG" id="mng:MNEG_2382"/>
<accession>A0A0D2MSS1</accession>
<dbReference type="GeneID" id="25735260"/>
<dbReference type="EMBL" id="KK100488">
    <property type="protein sequence ID" value="KIZ05575.1"/>
    <property type="molecule type" value="Genomic_DNA"/>
</dbReference>
<name>A0A0D2MSS1_9CHLO</name>
<evidence type="ECO:0000313" key="2">
    <source>
        <dbReference type="Proteomes" id="UP000054498"/>
    </source>
</evidence>
<protein>
    <submittedName>
        <fullName evidence="1">Uncharacterized protein</fullName>
    </submittedName>
</protein>
<evidence type="ECO:0000313" key="1">
    <source>
        <dbReference type="EMBL" id="KIZ05575.1"/>
    </source>
</evidence>
<reference evidence="1 2" key="1">
    <citation type="journal article" date="2013" name="BMC Genomics">
        <title>Reconstruction of the lipid metabolism for the microalga Monoraphidium neglectum from its genome sequence reveals characteristics suitable for biofuel production.</title>
        <authorList>
            <person name="Bogen C."/>
            <person name="Al-Dilaimi A."/>
            <person name="Albersmeier A."/>
            <person name="Wichmann J."/>
            <person name="Grundmann M."/>
            <person name="Rupp O."/>
            <person name="Lauersen K.J."/>
            <person name="Blifernez-Klassen O."/>
            <person name="Kalinowski J."/>
            <person name="Goesmann A."/>
            <person name="Mussgnug J.H."/>
            <person name="Kruse O."/>
        </authorList>
    </citation>
    <scope>NUCLEOTIDE SEQUENCE [LARGE SCALE GENOMIC DNA]</scope>
    <source>
        <strain evidence="1 2">SAG 48.87</strain>
    </source>
</reference>
<proteinExistence type="predicted"/>
<dbReference type="Proteomes" id="UP000054498">
    <property type="component" value="Unassembled WGS sequence"/>
</dbReference>
<sequence length="451" mass="49016">MILGMRSWDDFFSAVQQDTTLHQDLLSFVAQPWVDRPWYRANTHPAMVAVFNDRTHAAALADLRDIINTIDRSLAPEQARWFVPYLRDVSSAPVIYTAMTSLTSRVFDDDAVAALERTVDVALTPERLAKVFKAMKAAMAAPVPKAVLDATLEGGNPVVSGAFTGFQTYWTKARRSKYLGVYDEVQTDDHFCRVAQFMRELLPLSGKEGLETLFCALDGVLPQERLDRLAVALGGLLGGDWGLGVAQRLDDALPDERVTGLLLAVDEATDTARLERTRMVLEALATVLTPQRLERTFAALELVLAHGRLVGYKALIDRVTDDPVRLERFTTSAERLLTPRAVGAALDLAGVLLADAGRSEKVFSALDMAWGDASKLELWLDAVDTINIGRDGRGSKLLAIADLATTPQPGPLASGGLPNLGRALEHALSAARIEALGAAIDRVRVAVRSPP</sequence>